<dbReference type="EMBL" id="CAQQ02183454">
    <property type="status" value="NOT_ANNOTATED_CDS"/>
    <property type="molecule type" value="Genomic_DNA"/>
</dbReference>
<name>T1H587_MEGSC</name>
<accession>T1H587</accession>
<keyword evidence="2" id="KW-1185">Reference proteome</keyword>
<dbReference type="HOGENOM" id="CLU_2690665_0_0_1"/>
<dbReference type="AlphaFoldDB" id="T1H587"/>
<dbReference type="EnsemblMetazoa" id="MESCA011462-RA">
    <property type="protein sequence ID" value="MESCA011462-PA"/>
    <property type="gene ID" value="MESCA011462"/>
</dbReference>
<protein>
    <submittedName>
        <fullName evidence="1">Uncharacterized protein</fullName>
    </submittedName>
</protein>
<dbReference type="Proteomes" id="UP000015102">
    <property type="component" value="Unassembled WGS sequence"/>
</dbReference>
<reference evidence="1" key="2">
    <citation type="submission" date="2015-06" db="UniProtKB">
        <authorList>
            <consortium name="EnsemblMetazoa"/>
        </authorList>
    </citation>
    <scope>IDENTIFICATION</scope>
</reference>
<proteinExistence type="predicted"/>
<evidence type="ECO:0000313" key="2">
    <source>
        <dbReference type="Proteomes" id="UP000015102"/>
    </source>
</evidence>
<sequence length="74" mass="8428">MLKHFLKLIGFFKPNGLVCIILFLGTLCSNNAYHSSVHCGEVQIFDAINLHAKTMILVHNLHWPLLHLVHRGQN</sequence>
<evidence type="ECO:0000313" key="1">
    <source>
        <dbReference type="EnsemblMetazoa" id="MESCA011462-PA"/>
    </source>
</evidence>
<organism evidence="1 2">
    <name type="scientific">Megaselia scalaris</name>
    <name type="common">Humpbacked fly</name>
    <name type="synonym">Phora scalaris</name>
    <dbReference type="NCBI Taxonomy" id="36166"/>
    <lineage>
        <taxon>Eukaryota</taxon>
        <taxon>Metazoa</taxon>
        <taxon>Ecdysozoa</taxon>
        <taxon>Arthropoda</taxon>
        <taxon>Hexapoda</taxon>
        <taxon>Insecta</taxon>
        <taxon>Pterygota</taxon>
        <taxon>Neoptera</taxon>
        <taxon>Endopterygota</taxon>
        <taxon>Diptera</taxon>
        <taxon>Brachycera</taxon>
        <taxon>Muscomorpha</taxon>
        <taxon>Platypezoidea</taxon>
        <taxon>Phoridae</taxon>
        <taxon>Megaseliini</taxon>
        <taxon>Megaselia</taxon>
    </lineage>
</organism>
<reference evidence="2" key="1">
    <citation type="submission" date="2013-02" db="EMBL/GenBank/DDBJ databases">
        <authorList>
            <person name="Hughes D."/>
        </authorList>
    </citation>
    <scope>NUCLEOTIDE SEQUENCE</scope>
    <source>
        <strain>Durham</strain>
        <strain evidence="2">NC isolate 2 -- Noor lab</strain>
    </source>
</reference>